<dbReference type="Proteomes" id="UP000054928">
    <property type="component" value="Unassembled WGS sequence"/>
</dbReference>
<evidence type="ECO:0000313" key="3">
    <source>
        <dbReference type="EMBL" id="CEG36526.1"/>
    </source>
</evidence>
<dbReference type="Gene3D" id="2.120.10.80">
    <property type="entry name" value="Kelch-type beta propeller"/>
    <property type="match status" value="3"/>
</dbReference>
<keyword evidence="4" id="KW-1185">Reference proteome</keyword>
<feature type="coiled-coil region" evidence="1">
    <location>
        <begin position="830"/>
        <end position="864"/>
    </location>
</feature>
<dbReference type="SUPFAM" id="SSF117281">
    <property type="entry name" value="Kelch motif"/>
    <property type="match status" value="1"/>
</dbReference>
<evidence type="ECO:0000256" key="1">
    <source>
        <dbReference type="SAM" id="Coils"/>
    </source>
</evidence>
<dbReference type="OrthoDB" id="10251809at2759"/>
<dbReference type="Pfam" id="PF24681">
    <property type="entry name" value="Kelch_KLHDC2_KLHL20_DRC7"/>
    <property type="match status" value="1"/>
</dbReference>
<keyword evidence="1" id="KW-0175">Coiled coil</keyword>
<dbReference type="InterPro" id="IPR015915">
    <property type="entry name" value="Kelch-typ_b-propeller"/>
</dbReference>
<protein>
    <submittedName>
        <fullName evidence="3">Kelch repeat-containing proteins</fullName>
    </submittedName>
</protein>
<dbReference type="PANTHER" id="PTHR23244">
    <property type="entry name" value="KELCH REPEAT DOMAIN"/>
    <property type="match status" value="1"/>
</dbReference>
<feature type="region of interest" description="Disordered" evidence="2">
    <location>
        <begin position="884"/>
        <end position="914"/>
    </location>
</feature>
<dbReference type="OMA" id="FNDIFYY"/>
<feature type="compositionally biased region" description="Polar residues" evidence="2">
    <location>
        <begin position="899"/>
        <end position="914"/>
    </location>
</feature>
<accession>A0A0P1A7W5</accession>
<dbReference type="EMBL" id="CCYD01000207">
    <property type="protein sequence ID" value="CEG36526.1"/>
    <property type="molecule type" value="Genomic_DNA"/>
</dbReference>
<sequence>MMQLRRPDRSGASAVSAAPHVPIWTQLDCFVKSSLNPLPSPAARSGHAMTILPSTNSVLLFGGADGKIFFEDVFLLEPSGLNILNNISEGSLTSKTPTESRERSENVIQWKKLVISRGTTLDSPSLHSPTFSNGRNSSQSSNLIGIGIERHTPTFIHPGGGRDYHSMHYVETSKDEENTRGSRILVIGNVLVATNTSMQGRGCQTESGALNSGMAFDTLHLRVEELRVKQPMLEAQWETRRIDHLSMWKPRARHAHSSVVIGGDQVFVFGGKDVTSTTFFNDIFYYDAPLNQWVKPSVHPTGQVPQPRAFAGLTASQDGKTLFLFGGTDGKQEFGSLFLYDVKHYRWDSLAGATMGDRPSCRINHSLTYVAPDHLVLFGGRRRAVRQNDLFVYHINKKTWRQIQKERPEGSDVLQDPVGRTAHATVLWHSEPAGPNAVQKLLIFGGYAGSHKWLDDLHMLSLSQSELTFLPPSNTFSQSVATQHVYPTRSFLSKSGARVALSAPQHPSKTQESLTSNCRKIDTQPDEILEAPQSCHSLEPEIEPTGVDSELFQSVQRPSVISMSTTNPQNTLSDSDTHQRTSAHVTVLADITNKPSFSSQMHQQELVATSKDACLPGVSKRLKRHRLADVSQESSNISDSSTMTHVGIQTMVLQLLQRQPCVEESLARIVAMLTRAQTQQQKQFMHQETVIRMHSEEQSKLLEAVNQRNKALEEKLVCVEAERDSLREKLVVRETELYMHKHNVETATPLLQKRVQAIEASHAQQLTVSRVIEAKISAVHDFMEELRFAGGEGTEIDDSPRQHQGKNNERETTEPTYSSPRPLIYPQRVVSALEEKLRVMQSEKDALEAKVKEMAKKVEVIEAREAQARNFLLSWCQGVDTVPGGASSMPSLISKRNDTTNATTNDVSTSADNH</sequence>
<dbReference type="GeneID" id="36398129"/>
<name>A0A0P1A7W5_PLAHL</name>
<feature type="compositionally biased region" description="Basic and acidic residues" evidence="2">
    <location>
        <begin position="798"/>
        <end position="813"/>
    </location>
</feature>
<feature type="region of interest" description="Disordered" evidence="2">
    <location>
        <begin position="791"/>
        <end position="822"/>
    </location>
</feature>
<organism evidence="3 4">
    <name type="scientific">Plasmopara halstedii</name>
    <name type="common">Downy mildew of sunflower</name>
    <dbReference type="NCBI Taxonomy" id="4781"/>
    <lineage>
        <taxon>Eukaryota</taxon>
        <taxon>Sar</taxon>
        <taxon>Stramenopiles</taxon>
        <taxon>Oomycota</taxon>
        <taxon>Peronosporomycetes</taxon>
        <taxon>Peronosporales</taxon>
        <taxon>Peronosporaceae</taxon>
        <taxon>Plasmopara</taxon>
    </lineage>
</organism>
<evidence type="ECO:0000256" key="2">
    <source>
        <dbReference type="SAM" id="MobiDB-lite"/>
    </source>
</evidence>
<dbReference type="RefSeq" id="XP_024572895.1">
    <property type="nucleotide sequence ID" value="XM_024721750.1"/>
</dbReference>
<evidence type="ECO:0000313" key="4">
    <source>
        <dbReference type="Proteomes" id="UP000054928"/>
    </source>
</evidence>
<dbReference type="STRING" id="4781.A0A0P1A7W5"/>
<reference evidence="4" key="1">
    <citation type="submission" date="2014-09" db="EMBL/GenBank/DDBJ databases">
        <authorList>
            <person name="Sharma Rahul"/>
            <person name="Thines Marco"/>
        </authorList>
    </citation>
    <scope>NUCLEOTIDE SEQUENCE [LARGE SCALE GENOMIC DNA]</scope>
</reference>
<proteinExistence type="predicted"/>
<dbReference type="PANTHER" id="PTHR23244:SF471">
    <property type="entry name" value="GUANINE NUCLEOTIDE-BINDING PROTEIN SUBUNIT BETA 1-RELATED"/>
    <property type="match status" value="1"/>
</dbReference>
<feature type="coiled-coil region" evidence="1">
    <location>
        <begin position="695"/>
        <end position="729"/>
    </location>
</feature>
<dbReference type="AlphaFoldDB" id="A0A0P1A7W5"/>